<evidence type="ECO:0000256" key="1">
    <source>
        <dbReference type="SAM" id="MobiDB-lite"/>
    </source>
</evidence>
<protein>
    <recommendedName>
        <fullName evidence="2">VQ domain-containing protein</fullName>
    </recommendedName>
</protein>
<feature type="region of interest" description="Disordered" evidence="1">
    <location>
        <begin position="1"/>
        <end position="56"/>
    </location>
</feature>
<accession>A0AAE1N1L4</accession>
<comment type="caution">
    <text evidence="3">The sequence shown here is derived from an EMBL/GenBank/DDBJ whole genome shotgun (WGS) entry which is preliminary data.</text>
</comment>
<name>A0AAE1N1L4_9FABA</name>
<sequence length="240" mass="26347">MALTPFHSEREIINNPHNHHAFRPPPLKVRKDSHPVNKPASPSLLSPTSNSSGSSTIVFARSKPQQRQPIIIYTHTPKIIHTHPSSFMALVQKLTGLSQSHSDVPAASDLLQPKQELGSPAASTLTVDRDGGDFKKGLVNEDNETSSVITEENNCSSSIGDTQANSCFMPNPPMLDPPLNPYMTTNLPVFASSNSAEFLCSKNQPFFNYDPLFFPHNMRSSMNNTSNATLEGMNDFRGYP</sequence>
<dbReference type="InterPro" id="IPR039607">
    <property type="entry name" value="VQ_8/17/18/20/21/25"/>
</dbReference>
<gene>
    <name evidence="3" type="ORF">QN277_012375</name>
</gene>
<reference evidence="3" key="1">
    <citation type="submission" date="2023-10" db="EMBL/GenBank/DDBJ databases">
        <title>Chromosome-level genome of the transformable northern wattle, Acacia crassicarpa.</title>
        <authorList>
            <person name="Massaro I."/>
            <person name="Sinha N.R."/>
            <person name="Poethig S."/>
            <person name="Leichty A.R."/>
        </authorList>
    </citation>
    <scope>NUCLEOTIDE SEQUENCE</scope>
    <source>
        <strain evidence="3">Acra3RX</strain>
        <tissue evidence="3">Leaf</tissue>
    </source>
</reference>
<dbReference type="PANTHER" id="PTHR33143:SF4">
    <property type="entry name" value="VQ DOMAIN-CONTAINING PROTEIN"/>
    <property type="match status" value="1"/>
</dbReference>
<dbReference type="AlphaFoldDB" id="A0AAE1N1L4"/>
<dbReference type="InterPro" id="IPR008889">
    <property type="entry name" value="VQ"/>
</dbReference>
<dbReference type="PANTHER" id="PTHR33143">
    <property type="entry name" value="F16F4.1 PROTEIN-RELATED"/>
    <property type="match status" value="1"/>
</dbReference>
<dbReference type="GO" id="GO:0005634">
    <property type="term" value="C:nucleus"/>
    <property type="evidence" value="ECO:0007669"/>
    <property type="project" value="TreeGrafter"/>
</dbReference>
<evidence type="ECO:0000259" key="2">
    <source>
        <dbReference type="Pfam" id="PF05678"/>
    </source>
</evidence>
<keyword evidence="4" id="KW-1185">Reference proteome</keyword>
<dbReference type="EMBL" id="JAWXYG010000002">
    <property type="protein sequence ID" value="KAK4280801.1"/>
    <property type="molecule type" value="Genomic_DNA"/>
</dbReference>
<dbReference type="Pfam" id="PF05678">
    <property type="entry name" value="VQ"/>
    <property type="match status" value="1"/>
</dbReference>
<feature type="compositionally biased region" description="Low complexity" evidence="1">
    <location>
        <begin position="41"/>
        <end position="56"/>
    </location>
</feature>
<organism evidence="3 4">
    <name type="scientific">Acacia crassicarpa</name>
    <name type="common">northern wattle</name>
    <dbReference type="NCBI Taxonomy" id="499986"/>
    <lineage>
        <taxon>Eukaryota</taxon>
        <taxon>Viridiplantae</taxon>
        <taxon>Streptophyta</taxon>
        <taxon>Embryophyta</taxon>
        <taxon>Tracheophyta</taxon>
        <taxon>Spermatophyta</taxon>
        <taxon>Magnoliopsida</taxon>
        <taxon>eudicotyledons</taxon>
        <taxon>Gunneridae</taxon>
        <taxon>Pentapetalae</taxon>
        <taxon>rosids</taxon>
        <taxon>fabids</taxon>
        <taxon>Fabales</taxon>
        <taxon>Fabaceae</taxon>
        <taxon>Caesalpinioideae</taxon>
        <taxon>mimosoid clade</taxon>
        <taxon>Acacieae</taxon>
        <taxon>Acacia</taxon>
    </lineage>
</organism>
<evidence type="ECO:0000313" key="4">
    <source>
        <dbReference type="Proteomes" id="UP001293593"/>
    </source>
</evidence>
<dbReference type="Proteomes" id="UP001293593">
    <property type="component" value="Unassembled WGS sequence"/>
</dbReference>
<evidence type="ECO:0000313" key="3">
    <source>
        <dbReference type="EMBL" id="KAK4280801.1"/>
    </source>
</evidence>
<proteinExistence type="predicted"/>
<feature type="domain" description="VQ" evidence="2">
    <location>
        <begin position="74"/>
        <end position="99"/>
    </location>
</feature>